<gene>
    <name evidence="7" type="primary">rsmA</name>
    <name evidence="7" type="synonym">ksgA</name>
    <name evidence="10" type="ORF">A2571_00665</name>
</gene>
<dbReference type="InterPro" id="IPR020598">
    <property type="entry name" value="rRNA_Ade_methylase_Trfase_N"/>
</dbReference>
<evidence type="ECO:0000313" key="11">
    <source>
        <dbReference type="Proteomes" id="UP000177043"/>
    </source>
</evidence>
<dbReference type="Gene3D" id="3.40.50.150">
    <property type="entry name" value="Vaccinia Virus protein VP39"/>
    <property type="match status" value="1"/>
</dbReference>
<evidence type="ECO:0000313" key="10">
    <source>
        <dbReference type="EMBL" id="OHA58880.1"/>
    </source>
</evidence>
<dbReference type="InterPro" id="IPR001737">
    <property type="entry name" value="KsgA/Erm"/>
</dbReference>
<evidence type="ECO:0000256" key="2">
    <source>
        <dbReference type="ARBA" id="ARBA00022552"/>
    </source>
</evidence>
<feature type="domain" description="Ribosomal RNA adenine methylase transferase N-terminal" evidence="9">
    <location>
        <begin position="20"/>
        <end position="192"/>
    </location>
</feature>
<protein>
    <recommendedName>
        <fullName evidence="7">Ribosomal RNA small subunit methyltransferase A</fullName>
        <ecNumber evidence="7">2.1.1.182</ecNumber>
    </recommendedName>
    <alternativeName>
        <fullName evidence="7">16S rRNA (adenine(1518)-N(6)/adenine(1519)-N(6))-dimethyltransferase</fullName>
    </alternativeName>
    <alternativeName>
        <fullName evidence="7">16S rRNA dimethyladenosine transferase</fullName>
    </alternativeName>
    <alternativeName>
        <fullName evidence="7">16S rRNA dimethylase</fullName>
    </alternativeName>
    <alternativeName>
        <fullName evidence="7">S-adenosylmethionine-6-N', N'-adenosyl(rRNA) dimethyltransferase</fullName>
    </alternativeName>
</protein>
<dbReference type="InterPro" id="IPR029063">
    <property type="entry name" value="SAM-dependent_MTases_sf"/>
</dbReference>
<evidence type="ECO:0000256" key="1">
    <source>
        <dbReference type="ARBA" id="ARBA00022490"/>
    </source>
</evidence>
<evidence type="ECO:0000256" key="4">
    <source>
        <dbReference type="ARBA" id="ARBA00022679"/>
    </source>
</evidence>
<evidence type="ECO:0000259" key="9">
    <source>
        <dbReference type="SMART" id="SM00650"/>
    </source>
</evidence>
<dbReference type="SMART" id="SM00650">
    <property type="entry name" value="rADc"/>
    <property type="match status" value="1"/>
</dbReference>
<dbReference type="PROSITE" id="PS01131">
    <property type="entry name" value="RRNA_A_DIMETH"/>
    <property type="match status" value="1"/>
</dbReference>
<keyword evidence="2 7" id="KW-0698">rRNA processing</keyword>
<comment type="similarity">
    <text evidence="7">Belongs to the class I-like SAM-binding methyltransferase superfamily. rRNA adenine N(6)-methyltransferase family. RsmA subfamily.</text>
</comment>
<evidence type="ECO:0000256" key="3">
    <source>
        <dbReference type="ARBA" id="ARBA00022603"/>
    </source>
</evidence>
<dbReference type="STRING" id="1802438.A2571_00665"/>
<reference evidence="10 11" key="1">
    <citation type="journal article" date="2016" name="Nat. Commun.">
        <title>Thousands of microbial genomes shed light on interconnected biogeochemical processes in an aquifer system.</title>
        <authorList>
            <person name="Anantharaman K."/>
            <person name="Brown C.T."/>
            <person name="Hug L.A."/>
            <person name="Sharon I."/>
            <person name="Castelle C.J."/>
            <person name="Probst A.J."/>
            <person name="Thomas B.C."/>
            <person name="Singh A."/>
            <person name="Wilkins M.J."/>
            <person name="Karaoz U."/>
            <person name="Brodie E.L."/>
            <person name="Williams K.H."/>
            <person name="Hubbard S.S."/>
            <person name="Banfield J.F."/>
        </authorList>
    </citation>
    <scope>NUCLEOTIDE SEQUENCE [LARGE SCALE GENOMIC DNA]</scope>
</reference>
<comment type="catalytic activity">
    <reaction evidence="7">
        <text>adenosine(1518)/adenosine(1519) in 16S rRNA + 4 S-adenosyl-L-methionine = N(6)-dimethyladenosine(1518)/N(6)-dimethyladenosine(1519) in 16S rRNA + 4 S-adenosyl-L-homocysteine + 4 H(+)</text>
        <dbReference type="Rhea" id="RHEA:19609"/>
        <dbReference type="Rhea" id="RHEA-COMP:10232"/>
        <dbReference type="Rhea" id="RHEA-COMP:10233"/>
        <dbReference type="ChEBI" id="CHEBI:15378"/>
        <dbReference type="ChEBI" id="CHEBI:57856"/>
        <dbReference type="ChEBI" id="CHEBI:59789"/>
        <dbReference type="ChEBI" id="CHEBI:74411"/>
        <dbReference type="ChEBI" id="CHEBI:74493"/>
        <dbReference type="EC" id="2.1.1.182"/>
    </reaction>
</comment>
<evidence type="ECO:0000256" key="5">
    <source>
        <dbReference type="ARBA" id="ARBA00022691"/>
    </source>
</evidence>
<dbReference type="PANTHER" id="PTHR11727">
    <property type="entry name" value="DIMETHYLADENOSINE TRANSFERASE"/>
    <property type="match status" value="1"/>
</dbReference>
<dbReference type="GO" id="GO:0005829">
    <property type="term" value="C:cytosol"/>
    <property type="evidence" value="ECO:0007669"/>
    <property type="project" value="TreeGrafter"/>
</dbReference>
<feature type="binding site" evidence="7 8">
    <location>
        <position position="13"/>
    </location>
    <ligand>
        <name>S-adenosyl-L-methionine</name>
        <dbReference type="ChEBI" id="CHEBI:59789"/>
    </ligand>
</feature>
<dbReference type="NCBIfam" id="TIGR00755">
    <property type="entry name" value="ksgA"/>
    <property type="match status" value="1"/>
</dbReference>
<dbReference type="CDD" id="cd02440">
    <property type="entry name" value="AdoMet_MTases"/>
    <property type="match status" value="1"/>
</dbReference>
<dbReference type="InterPro" id="IPR023165">
    <property type="entry name" value="rRNA_Ade_diMease-like_C"/>
</dbReference>
<dbReference type="SUPFAM" id="SSF53335">
    <property type="entry name" value="S-adenosyl-L-methionine-dependent methyltransferases"/>
    <property type="match status" value="1"/>
</dbReference>
<comment type="caution">
    <text evidence="10">The sequence shown here is derived from an EMBL/GenBank/DDBJ whole genome shotgun (WGS) entry which is preliminary data.</text>
</comment>
<comment type="subcellular location">
    <subcellularLocation>
        <location evidence="7">Cytoplasm</location>
    </subcellularLocation>
</comment>
<name>A0A1G2QE62_9BACT</name>
<dbReference type="EC" id="2.1.1.182" evidence="7"/>
<evidence type="ECO:0000256" key="7">
    <source>
        <dbReference type="HAMAP-Rule" id="MF_00607"/>
    </source>
</evidence>
<evidence type="ECO:0000256" key="6">
    <source>
        <dbReference type="ARBA" id="ARBA00022884"/>
    </source>
</evidence>
<sequence>MEFIHAKKSLGQNWLVSQSALAKIVDAAGIQRGERVLEIGPGKGVLTEKLLAVGAEVTAIEKDRRLTLPLQEKFAPEIKNEQLVLLEADALKLPESLLADLTPYKLVANIPYYITGEIIRNFLESDFQPLKAVIMVQKEVAQRIVASDNKQSILSISVKAYGEPSIAGIVPRGAFRPVPNVDSAILVISNINKNFFGQIDEKKFFSIIKKGFAQKRKLLKSNLKITTDALKSCGLDEKVRAEDLTLAEWRCLAEKIEYRT</sequence>
<dbReference type="InterPro" id="IPR020596">
    <property type="entry name" value="rRNA_Ade_Mease_Trfase_CS"/>
</dbReference>
<dbReference type="AlphaFoldDB" id="A0A1G2QE62"/>
<dbReference type="Gene3D" id="1.10.8.100">
    <property type="entry name" value="Ribosomal RNA adenine dimethylase-like, domain 2"/>
    <property type="match status" value="1"/>
</dbReference>
<keyword evidence="3 7" id="KW-0489">Methyltransferase</keyword>
<feature type="binding site" evidence="7 8">
    <location>
        <position position="61"/>
    </location>
    <ligand>
        <name>S-adenosyl-L-methionine</name>
        <dbReference type="ChEBI" id="CHEBI:59789"/>
    </ligand>
</feature>
<feature type="binding site" evidence="7 8">
    <location>
        <position position="89"/>
    </location>
    <ligand>
        <name>S-adenosyl-L-methionine</name>
        <dbReference type="ChEBI" id="CHEBI:59789"/>
    </ligand>
</feature>
<dbReference type="HAMAP" id="MF_00607">
    <property type="entry name" value="16SrRNA_methyltr_A"/>
    <property type="match status" value="1"/>
</dbReference>
<accession>A0A1G2QE62</accession>
<keyword evidence="6 7" id="KW-0694">RNA-binding</keyword>
<keyword evidence="4 7" id="KW-0808">Transferase</keyword>
<dbReference type="EMBL" id="MHTJ01000002">
    <property type="protein sequence ID" value="OHA58880.1"/>
    <property type="molecule type" value="Genomic_DNA"/>
</dbReference>
<organism evidence="10 11">
    <name type="scientific">Candidatus Vogelbacteria bacterium RIFOXYD1_FULL_44_32</name>
    <dbReference type="NCBI Taxonomy" id="1802438"/>
    <lineage>
        <taxon>Bacteria</taxon>
        <taxon>Candidatus Vogeliibacteriota</taxon>
    </lineage>
</organism>
<keyword evidence="5 7" id="KW-0949">S-adenosyl-L-methionine</keyword>
<feature type="binding site" evidence="7 8">
    <location>
        <position position="40"/>
    </location>
    <ligand>
        <name>S-adenosyl-L-methionine</name>
        <dbReference type="ChEBI" id="CHEBI:59789"/>
    </ligand>
</feature>
<feature type="binding site" evidence="7 8">
    <location>
        <position position="15"/>
    </location>
    <ligand>
        <name>S-adenosyl-L-methionine</name>
        <dbReference type="ChEBI" id="CHEBI:59789"/>
    </ligand>
</feature>
<dbReference type="Pfam" id="PF00398">
    <property type="entry name" value="RrnaAD"/>
    <property type="match status" value="1"/>
</dbReference>
<dbReference type="GO" id="GO:0003723">
    <property type="term" value="F:RNA binding"/>
    <property type="evidence" value="ECO:0007669"/>
    <property type="project" value="UniProtKB-UniRule"/>
</dbReference>
<comment type="function">
    <text evidence="7">Specifically dimethylates two adjacent adenosines (A1518 and A1519) in the loop of a conserved hairpin near the 3'-end of 16S rRNA in the 30S particle. May play a critical role in biogenesis of 30S subunits.</text>
</comment>
<dbReference type="PANTHER" id="PTHR11727:SF7">
    <property type="entry name" value="DIMETHYLADENOSINE TRANSFERASE-RELATED"/>
    <property type="match status" value="1"/>
</dbReference>
<proteinExistence type="inferred from homology"/>
<feature type="binding site" evidence="7 8">
    <location>
        <position position="109"/>
    </location>
    <ligand>
        <name>S-adenosyl-L-methionine</name>
        <dbReference type="ChEBI" id="CHEBI:59789"/>
    </ligand>
</feature>
<dbReference type="GO" id="GO:0052908">
    <property type="term" value="F:16S rRNA (adenine(1518)-N(6)/adenine(1519)-N(6))-dimethyltransferase activity"/>
    <property type="evidence" value="ECO:0007669"/>
    <property type="project" value="UniProtKB-EC"/>
</dbReference>
<dbReference type="Proteomes" id="UP000177043">
    <property type="component" value="Unassembled WGS sequence"/>
</dbReference>
<keyword evidence="1 7" id="KW-0963">Cytoplasm</keyword>
<dbReference type="InterPro" id="IPR011530">
    <property type="entry name" value="rRNA_adenine_dimethylase"/>
</dbReference>
<dbReference type="PROSITE" id="PS51689">
    <property type="entry name" value="SAM_RNA_A_N6_MT"/>
    <property type="match status" value="1"/>
</dbReference>
<evidence type="ECO:0000256" key="8">
    <source>
        <dbReference type="PROSITE-ProRule" id="PRU01026"/>
    </source>
</evidence>